<dbReference type="AlphaFoldDB" id="A0A4S4DXG9"/>
<dbReference type="InterPro" id="IPR036430">
    <property type="entry name" value="RNase_T2-like_sf"/>
</dbReference>
<gene>
    <name evidence="4" type="ORF">TEA_007890</name>
</gene>
<dbReference type="CDD" id="cd00374">
    <property type="entry name" value="RNase_T2"/>
    <property type="match status" value="1"/>
</dbReference>
<evidence type="ECO:0000256" key="1">
    <source>
        <dbReference type="ARBA" id="ARBA00007469"/>
    </source>
</evidence>
<dbReference type="GO" id="GO:0005576">
    <property type="term" value="C:extracellular region"/>
    <property type="evidence" value="ECO:0007669"/>
    <property type="project" value="TreeGrafter"/>
</dbReference>
<feature type="signal peptide" evidence="3">
    <location>
        <begin position="1"/>
        <end position="21"/>
    </location>
</feature>
<dbReference type="InterPro" id="IPR018188">
    <property type="entry name" value="RNase_T2_His_AS_1"/>
</dbReference>
<dbReference type="GO" id="GO:0006401">
    <property type="term" value="P:RNA catabolic process"/>
    <property type="evidence" value="ECO:0007669"/>
    <property type="project" value="TreeGrafter"/>
</dbReference>
<feature type="chain" id="PRO_5020920043" evidence="3">
    <location>
        <begin position="22"/>
        <end position="193"/>
    </location>
</feature>
<dbReference type="PROSITE" id="PS00531">
    <property type="entry name" value="RNASE_T2_2"/>
    <property type="match status" value="1"/>
</dbReference>
<dbReference type="InterPro" id="IPR001568">
    <property type="entry name" value="RNase_T2-like"/>
</dbReference>
<organism evidence="4 5">
    <name type="scientific">Camellia sinensis var. sinensis</name>
    <name type="common">China tea</name>
    <dbReference type="NCBI Taxonomy" id="542762"/>
    <lineage>
        <taxon>Eukaryota</taxon>
        <taxon>Viridiplantae</taxon>
        <taxon>Streptophyta</taxon>
        <taxon>Embryophyta</taxon>
        <taxon>Tracheophyta</taxon>
        <taxon>Spermatophyta</taxon>
        <taxon>Magnoliopsida</taxon>
        <taxon>eudicotyledons</taxon>
        <taxon>Gunneridae</taxon>
        <taxon>Pentapetalae</taxon>
        <taxon>asterids</taxon>
        <taxon>Ericales</taxon>
        <taxon>Theaceae</taxon>
        <taxon>Camellia</taxon>
    </lineage>
</organism>
<dbReference type="Gene3D" id="3.90.730.10">
    <property type="entry name" value="Ribonuclease T2-like"/>
    <property type="match status" value="1"/>
</dbReference>
<dbReference type="PROSITE" id="PS00530">
    <property type="entry name" value="RNASE_T2_1"/>
    <property type="match status" value="1"/>
</dbReference>
<comment type="similarity">
    <text evidence="1 2">Belongs to the RNase T2 family.</text>
</comment>
<dbReference type="Pfam" id="PF00445">
    <property type="entry name" value="Ribonuclease_T2"/>
    <property type="match status" value="1"/>
</dbReference>
<proteinExistence type="inferred from homology"/>
<dbReference type="Proteomes" id="UP000306102">
    <property type="component" value="Unassembled WGS sequence"/>
</dbReference>
<reference evidence="4 5" key="1">
    <citation type="journal article" date="2018" name="Proc. Natl. Acad. Sci. U.S.A.">
        <title>Draft genome sequence of Camellia sinensis var. sinensis provides insights into the evolution of the tea genome and tea quality.</title>
        <authorList>
            <person name="Wei C."/>
            <person name="Yang H."/>
            <person name="Wang S."/>
            <person name="Zhao J."/>
            <person name="Liu C."/>
            <person name="Gao L."/>
            <person name="Xia E."/>
            <person name="Lu Y."/>
            <person name="Tai Y."/>
            <person name="She G."/>
            <person name="Sun J."/>
            <person name="Cao H."/>
            <person name="Tong W."/>
            <person name="Gao Q."/>
            <person name="Li Y."/>
            <person name="Deng W."/>
            <person name="Jiang X."/>
            <person name="Wang W."/>
            <person name="Chen Q."/>
            <person name="Zhang S."/>
            <person name="Li H."/>
            <person name="Wu J."/>
            <person name="Wang P."/>
            <person name="Li P."/>
            <person name="Shi C."/>
            <person name="Zheng F."/>
            <person name="Jian J."/>
            <person name="Huang B."/>
            <person name="Shan D."/>
            <person name="Shi M."/>
            <person name="Fang C."/>
            <person name="Yue Y."/>
            <person name="Li F."/>
            <person name="Li D."/>
            <person name="Wei S."/>
            <person name="Han B."/>
            <person name="Jiang C."/>
            <person name="Yin Y."/>
            <person name="Xia T."/>
            <person name="Zhang Z."/>
            <person name="Bennetzen J.L."/>
            <person name="Zhao S."/>
            <person name="Wan X."/>
        </authorList>
    </citation>
    <scope>NUCLEOTIDE SEQUENCE [LARGE SCALE GENOMIC DNA]</scope>
    <source>
        <strain evidence="5">cv. Shuchazao</strain>
        <tissue evidence="4">Leaf</tissue>
    </source>
</reference>
<keyword evidence="3" id="KW-0732">Signal</keyword>
<dbReference type="EMBL" id="SDRB02009605">
    <property type="protein sequence ID" value="THG08072.1"/>
    <property type="molecule type" value="Genomic_DNA"/>
</dbReference>
<accession>A0A4S4DXG9</accession>
<sequence length="193" mass="21949">MKFINLVFLLGLLWTPEPVTCQRPYNQFQLVQAWIPTFCKKYSRCFPNLTPNFTLHGLWPATRTGNSVLNCGKGNDSNIRPETMASAAPLASAWPSIIIGRNDSDLWQYEWDKHGTCCLSRMTKMNYFLSVIRERNKMDLLSILGNANIVPRSDVSYTKLDLENALTQFTGVGNSIYVSCYALNNTHVQLFEI</sequence>
<dbReference type="PANTHER" id="PTHR11240">
    <property type="entry name" value="RIBONUCLEASE T2"/>
    <property type="match status" value="1"/>
</dbReference>
<name>A0A4S4DXG9_CAMSN</name>
<keyword evidence="5" id="KW-1185">Reference proteome</keyword>
<comment type="caution">
    <text evidence="4">The sequence shown here is derived from an EMBL/GenBank/DDBJ whole genome shotgun (WGS) entry which is preliminary data.</text>
</comment>
<evidence type="ECO:0000313" key="4">
    <source>
        <dbReference type="EMBL" id="THG08072.1"/>
    </source>
</evidence>
<evidence type="ECO:0000256" key="2">
    <source>
        <dbReference type="RuleBase" id="RU004328"/>
    </source>
</evidence>
<dbReference type="SUPFAM" id="SSF55895">
    <property type="entry name" value="Ribonuclease Rh-like"/>
    <property type="match status" value="1"/>
</dbReference>
<dbReference type="InterPro" id="IPR033130">
    <property type="entry name" value="RNase_T2_His_AS_2"/>
</dbReference>
<protein>
    <submittedName>
        <fullName evidence="4">Uncharacterized protein</fullName>
    </submittedName>
</protein>
<dbReference type="PANTHER" id="PTHR11240:SF65">
    <property type="entry name" value="RIBONUCLEASE S-5-LIKE"/>
    <property type="match status" value="1"/>
</dbReference>
<dbReference type="GO" id="GO:0033897">
    <property type="term" value="F:ribonuclease T2 activity"/>
    <property type="evidence" value="ECO:0007669"/>
    <property type="project" value="InterPro"/>
</dbReference>
<dbReference type="GO" id="GO:0003723">
    <property type="term" value="F:RNA binding"/>
    <property type="evidence" value="ECO:0007669"/>
    <property type="project" value="InterPro"/>
</dbReference>
<evidence type="ECO:0000256" key="3">
    <source>
        <dbReference type="SAM" id="SignalP"/>
    </source>
</evidence>
<evidence type="ECO:0000313" key="5">
    <source>
        <dbReference type="Proteomes" id="UP000306102"/>
    </source>
</evidence>